<feature type="non-terminal residue" evidence="1">
    <location>
        <position position="1"/>
    </location>
</feature>
<reference evidence="1" key="1">
    <citation type="submission" date="2017-12" db="EMBL/GenBank/DDBJ databases">
        <title>High-resolution comparative analysis of great ape genomes.</title>
        <authorList>
            <person name="Pollen A."/>
            <person name="Hastie A."/>
            <person name="Hormozdiari F."/>
            <person name="Dougherty M."/>
            <person name="Liu R."/>
            <person name="Chaisson M."/>
            <person name="Hoppe E."/>
            <person name="Hill C."/>
            <person name="Pang A."/>
            <person name="Hillier L."/>
            <person name="Baker C."/>
            <person name="Armstrong J."/>
            <person name="Shendure J."/>
            <person name="Paten B."/>
            <person name="Wilson R."/>
            <person name="Chao H."/>
            <person name="Schneider V."/>
            <person name="Ventura M."/>
            <person name="Kronenberg Z."/>
            <person name="Murali S."/>
            <person name="Gordon D."/>
            <person name="Cantsilieris S."/>
            <person name="Munson K."/>
            <person name="Nelson B."/>
            <person name="Raja A."/>
            <person name="Underwood J."/>
            <person name="Diekhans M."/>
            <person name="Fiddes I."/>
            <person name="Haussler D."/>
            <person name="Eichler E."/>
        </authorList>
    </citation>
    <scope>NUCLEOTIDE SEQUENCE [LARGE SCALE GENOMIC DNA]</scope>
    <source>
        <strain evidence="1">Susie</strain>
    </source>
</reference>
<gene>
    <name evidence="1" type="ORF">CR201_G0045630</name>
</gene>
<sequence length="59" mass="5951">AEGGPCGRPCLPCSAGSGMGWLTLPTGYSPWARQPPRLAHHPAACSWTAASPATGMTTA</sequence>
<dbReference type="AlphaFoldDB" id="A0A2J8S814"/>
<proteinExistence type="predicted"/>
<name>A0A2J8S814_PONAB</name>
<evidence type="ECO:0000313" key="1">
    <source>
        <dbReference type="EMBL" id="PNJ16900.1"/>
    </source>
</evidence>
<protein>
    <submittedName>
        <fullName evidence="1">PKMYT1 isoform 16</fullName>
    </submittedName>
</protein>
<organism evidence="1">
    <name type="scientific">Pongo abelii</name>
    <name type="common">Sumatran orangutan</name>
    <name type="synonym">Pongo pygmaeus abelii</name>
    <dbReference type="NCBI Taxonomy" id="9601"/>
    <lineage>
        <taxon>Eukaryota</taxon>
        <taxon>Metazoa</taxon>
        <taxon>Chordata</taxon>
        <taxon>Craniata</taxon>
        <taxon>Vertebrata</taxon>
        <taxon>Euteleostomi</taxon>
        <taxon>Mammalia</taxon>
        <taxon>Eutheria</taxon>
        <taxon>Euarchontoglires</taxon>
        <taxon>Primates</taxon>
        <taxon>Haplorrhini</taxon>
        <taxon>Catarrhini</taxon>
        <taxon>Hominidae</taxon>
        <taxon>Pongo</taxon>
    </lineage>
</organism>
<accession>A0A2J8S814</accession>
<dbReference type="EMBL" id="NDHI03003602">
    <property type="protein sequence ID" value="PNJ16900.1"/>
    <property type="molecule type" value="Genomic_DNA"/>
</dbReference>
<comment type="caution">
    <text evidence="1">The sequence shown here is derived from an EMBL/GenBank/DDBJ whole genome shotgun (WGS) entry which is preliminary data.</text>
</comment>